<accession>A0ACB9LVG4</accession>
<dbReference type="EMBL" id="CM039436">
    <property type="protein sequence ID" value="KAI4315042.1"/>
    <property type="molecule type" value="Genomic_DNA"/>
</dbReference>
<proteinExistence type="predicted"/>
<name>A0ACB9LVG4_BAUVA</name>
<evidence type="ECO:0000313" key="2">
    <source>
        <dbReference type="Proteomes" id="UP000828941"/>
    </source>
</evidence>
<comment type="caution">
    <text evidence="1">The sequence shown here is derived from an EMBL/GenBank/DDBJ whole genome shotgun (WGS) entry which is preliminary data.</text>
</comment>
<dbReference type="Proteomes" id="UP000828941">
    <property type="component" value="Chromosome 11"/>
</dbReference>
<gene>
    <name evidence="1" type="ORF">L6164_027890</name>
</gene>
<evidence type="ECO:0000313" key="1">
    <source>
        <dbReference type="EMBL" id="KAI4315042.1"/>
    </source>
</evidence>
<sequence>MGVVIESTIFYACRSWNLFLISSFPAELPPSLFARSHASVMESLWSVFGEFELDSQGGDRAQMVIYLCYGYAAAFFASPFLGVLSDLIEKDLYPSTTAILAMYASLCTPEDGKKLYKHHLLRIKACPFMRCDRDLGLNSKTEPDEDMLLGPYNSSKAPIWKADGREVHLGLMYTCFLGARILGSTVFPWLTSGPLSLRTEDCVVYAYILMGLVLSIAAYDYQEIGVLNLITLFCLFHDCVGLILPYLVRLRTMYVPNELRGGMIGLAFTPSNAAILISLVQGGYSWNIGNAALMSFSVFGLLTAAGCMHSLKQSYHNWHKQ</sequence>
<organism evidence="1 2">
    <name type="scientific">Bauhinia variegata</name>
    <name type="common">Purple orchid tree</name>
    <name type="synonym">Phanera variegata</name>
    <dbReference type="NCBI Taxonomy" id="167791"/>
    <lineage>
        <taxon>Eukaryota</taxon>
        <taxon>Viridiplantae</taxon>
        <taxon>Streptophyta</taxon>
        <taxon>Embryophyta</taxon>
        <taxon>Tracheophyta</taxon>
        <taxon>Spermatophyta</taxon>
        <taxon>Magnoliopsida</taxon>
        <taxon>eudicotyledons</taxon>
        <taxon>Gunneridae</taxon>
        <taxon>Pentapetalae</taxon>
        <taxon>rosids</taxon>
        <taxon>fabids</taxon>
        <taxon>Fabales</taxon>
        <taxon>Fabaceae</taxon>
        <taxon>Cercidoideae</taxon>
        <taxon>Cercideae</taxon>
        <taxon>Bauhiniinae</taxon>
        <taxon>Bauhinia</taxon>
    </lineage>
</organism>
<protein>
    <submittedName>
        <fullName evidence="1">Uncharacterized protein</fullName>
    </submittedName>
</protein>
<keyword evidence="2" id="KW-1185">Reference proteome</keyword>
<reference evidence="1 2" key="1">
    <citation type="journal article" date="2022" name="DNA Res.">
        <title>Chromosomal-level genome assembly of the orchid tree Bauhinia variegata (Leguminosae; Cercidoideae) supports the allotetraploid origin hypothesis of Bauhinia.</title>
        <authorList>
            <person name="Zhong Y."/>
            <person name="Chen Y."/>
            <person name="Zheng D."/>
            <person name="Pang J."/>
            <person name="Liu Y."/>
            <person name="Luo S."/>
            <person name="Meng S."/>
            <person name="Qian L."/>
            <person name="Wei D."/>
            <person name="Dai S."/>
            <person name="Zhou R."/>
        </authorList>
    </citation>
    <scope>NUCLEOTIDE SEQUENCE [LARGE SCALE GENOMIC DNA]</scope>
    <source>
        <strain evidence="1">BV-YZ2020</strain>
    </source>
</reference>